<comment type="caution">
    <text evidence="2">The sequence shown here is derived from an EMBL/GenBank/DDBJ whole genome shotgun (WGS) entry which is preliminary data.</text>
</comment>
<dbReference type="PIRSF" id="PIRSF033239">
    <property type="entry name" value="ExoD"/>
    <property type="match status" value="1"/>
</dbReference>
<organism evidence="2 3">
    <name type="scientific">Tritonibacter horizontis</name>
    <dbReference type="NCBI Taxonomy" id="1768241"/>
    <lineage>
        <taxon>Bacteria</taxon>
        <taxon>Pseudomonadati</taxon>
        <taxon>Pseudomonadota</taxon>
        <taxon>Alphaproteobacteria</taxon>
        <taxon>Rhodobacterales</taxon>
        <taxon>Paracoccaceae</taxon>
        <taxon>Tritonibacter</taxon>
    </lineage>
</organism>
<dbReference type="PANTHER" id="PTHR41795:SF1">
    <property type="entry name" value="EXOPOLYSACCHARIDE SYNTHESIS PROTEIN"/>
    <property type="match status" value="1"/>
</dbReference>
<dbReference type="AlphaFoldDB" id="A0A132C233"/>
<gene>
    <name evidence="2" type="ORF">TRIHO_05840</name>
</gene>
<sequence length="210" mass="22017">MTVEGRTEQSASADSGPSAVVTLVQRLHDMSFDDDKITLDRLAREIGAQGHAPLLMVIAVFMILPIGMIPGIGGALGALVALIGLQMLRGREGVWVPEFLGRREVPGNRIRSAMRRIQPAAEWVKRRLHPRWVTLADGQVSLTVIAVILILAGGSLIVLGAIPIATPLIGLPVAIMAFGILGRDGVVVAAGYALIGLTFGAVLLLRGGGA</sequence>
<feature type="transmembrane region" description="Helical" evidence="1">
    <location>
        <begin position="54"/>
        <end position="83"/>
    </location>
</feature>
<keyword evidence="1" id="KW-0812">Transmembrane</keyword>
<evidence type="ECO:0000256" key="1">
    <source>
        <dbReference type="SAM" id="Phobius"/>
    </source>
</evidence>
<dbReference type="Proteomes" id="UP000068382">
    <property type="component" value="Unassembled WGS sequence"/>
</dbReference>
<keyword evidence="1" id="KW-1133">Transmembrane helix</keyword>
<dbReference type="EMBL" id="LPUY01000012">
    <property type="protein sequence ID" value="KUP94658.1"/>
    <property type="molecule type" value="Genomic_DNA"/>
</dbReference>
<evidence type="ECO:0000313" key="2">
    <source>
        <dbReference type="EMBL" id="KUP94658.1"/>
    </source>
</evidence>
<evidence type="ECO:0000313" key="3">
    <source>
        <dbReference type="Proteomes" id="UP000068382"/>
    </source>
</evidence>
<name>A0A132C233_9RHOB</name>
<feature type="transmembrane region" description="Helical" evidence="1">
    <location>
        <begin position="185"/>
        <end position="205"/>
    </location>
</feature>
<keyword evidence="1" id="KW-0472">Membrane</keyword>
<dbReference type="InterPro" id="IPR010331">
    <property type="entry name" value="ExoD"/>
</dbReference>
<dbReference type="RefSeq" id="WP_068240254.1">
    <property type="nucleotide sequence ID" value="NZ_LPUY01000012.1"/>
</dbReference>
<proteinExistence type="predicted"/>
<dbReference type="PANTHER" id="PTHR41795">
    <property type="entry name" value="EXOPOLYSACCHARIDE SYNTHESIS PROTEIN"/>
    <property type="match status" value="1"/>
</dbReference>
<reference evidence="2 3" key="1">
    <citation type="submission" date="2015-12" db="EMBL/GenBank/DDBJ databases">
        <title>Genome sequence of the marine Rhodobacteraceae strain O3.65, Candidatus Tritonibacter horizontis.</title>
        <authorList>
            <person name="Poehlein A."/>
            <person name="Giebel H.A."/>
            <person name="Voget S."/>
            <person name="Brinkhoff T."/>
        </authorList>
    </citation>
    <scope>NUCLEOTIDE SEQUENCE [LARGE SCALE GENOMIC DNA]</scope>
    <source>
        <strain evidence="2 3">O3.65</strain>
    </source>
</reference>
<dbReference type="OrthoDB" id="7949130at2"/>
<dbReference type="Pfam" id="PF06055">
    <property type="entry name" value="ExoD"/>
    <property type="match status" value="1"/>
</dbReference>
<accession>A0A132C233</accession>
<protein>
    <submittedName>
        <fullName evidence="2">Exopolysaccharide synthesis, ExoD</fullName>
    </submittedName>
</protein>
<keyword evidence="3" id="KW-1185">Reference proteome</keyword>